<feature type="compositionally biased region" description="Basic residues" evidence="1">
    <location>
        <begin position="26"/>
        <end position="39"/>
    </location>
</feature>
<sequence length="121" mass="13201">MISIIAGNRSENKFNIVVKDNTPSLKGHKKKKKRPNHQSLRHLWPISSSLLNFLRALTSSPQSHLTDTPPIWSGLSPNLTPSSPTKRNQLTFANGGEFVHLPGLAAGESVADLVEGSVVVW</sequence>
<organism evidence="2 3">
    <name type="scientific">Portunus trituberculatus</name>
    <name type="common">Swimming crab</name>
    <name type="synonym">Neptunus trituberculatus</name>
    <dbReference type="NCBI Taxonomy" id="210409"/>
    <lineage>
        <taxon>Eukaryota</taxon>
        <taxon>Metazoa</taxon>
        <taxon>Ecdysozoa</taxon>
        <taxon>Arthropoda</taxon>
        <taxon>Crustacea</taxon>
        <taxon>Multicrustacea</taxon>
        <taxon>Malacostraca</taxon>
        <taxon>Eumalacostraca</taxon>
        <taxon>Eucarida</taxon>
        <taxon>Decapoda</taxon>
        <taxon>Pleocyemata</taxon>
        <taxon>Brachyura</taxon>
        <taxon>Eubrachyura</taxon>
        <taxon>Portunoidea</taxon>
        <taxon>Portunidae</taxon>
        <taxon>Portuninae</taxon>
        <taxon>Portunus</taxon>
    </lineage>
</organism>
<protein>
    <submittedName>
        <fullName evidence="2">Uncharacterized protein</fullName>
    </submittedName>
</protein>
<feature type="compositionally biased region" description="Polar residues" evidence="1">
    <location>
        <begin position="75"/>
        <end position="85"/>
    </location>
</feature>
<dbReference type="Proteomes" id="UP000324222">
    <property type="component" value="Unassembled WGS sequence"/>
</dbReference>
<keyword evidence="3" id="KW-1185">Reference proteome</keyword>
<name>A0A5B7DWC6_PORTR</name>
<feature type="region of interest" description="Disordered" evidence="1">
    <location>
        <begin position="18"/>
        <end position="39"/>
    </location>
</feature>
<evidence type="ECO:0000313" key="2">
    <source>
        <dbReference type="EMBL" id="MPC25718.1"/>
    </source>
</evidence>
<dbReference type="AlphaFoldDB" id="A0A5B7DWC6"/>
<dbReference type="EMBL" id="VSRR010001500">
    <property type="protein sequence ID" value="MPC25718.1"/>
    <property type="molecule type" value="Genomic_DNA"/>
</dbReference>
<evidence type="ECO:0000313" key="3">
    <source>
        <dbReference type="Proteomes" id="UP000324222"/>
    </source>
</evidence>
<feature type="region of interest" description="Disordered" evidence="1">
    <location>
        <begin position="65"/>
        <end position="85"/>
    </location>
</feature>
<comment type="caution">
    <text evidence="2">The sequence shown here is derived from an EMBL/GenBank/DDBJ whole genome shotgun (WGS) entry which is preliminary data.</text>
</comment>
<accession>A0A5B7DWC6</accession>
<evidence type="ECO:0000256" key="1">
    <source>
        <dbReference type="SAM" id="MobiDB-lite"/>
    </source>
</evidence>
<gene>
    <name evidence="2" type="ORF">E2C01_018840</name>
</gene>
<proteinExistence type="predicted"/>
<reference evidence="2 3" key="1">
    <citation type="submission" date="2019-05" db="EMBL/GenBank/DDBJ databases">
        <title>Another draft genome of Portunus trituberculatus and its Hox gene families provides insights of decapod evolution.</title>
        <authorList>
            <person name="Jeong J.-H."/>
            <person name="Song I."/>
            <person name="Kim S."/>
            <person name="Choi T."/>
            <person name="Kim D."/>
            <person name="Ryu S."/>
            <person name="Kim W."/>
        </authorList>
    </citation>
    <scope>NUCLEOTIDE SEQUENCE [LARGE SCALE GENOMIC DNA]</scope>
    <source>
        <tissue evidence="2">Muscle</tissue>
    </source>
</reference>